<name>A0ABQ8U1W8_9EUKA</name>
<proteinExistence type="predicted"/>
<organism evidence="1 2">
    <name type="scientific">Paratrimastix pyriformis</name>
    <dbReference type="NCBI Taxonomy" id="342808"/>
    <lineage>
        <taxon>Eukaryota</taxon>
        <taxon>Metamonada</taxon>
        <taxon>Preaxostyla</taxon>
        <taxon>Paratrimastigidae</taxon>
        <taxon>Paratrimastix</taxon>
    </lineage>
</organism>
<sequence>MCIAETSICRAEAMLVIPCILVRFRAELRTRHSAIRRQAVSFASLHSTVFEMLGPSLLTIRSQMFFHITL</sequence>
<protein>
    <submittedName>
        <fullName evidence="1">Uncharacterized protein</fullName>
    </submittedName>
</protein>
<dbReference type="EMBL" id="JAPMOS010000301">
    <property type="protein sequence ID" value="KAJ4453191.1"/>
    <property type="molecule type" value="Genomic_DNA"/>
</dbReference>
<dbReference type="Proteomes" id="UP001141327">
    <property type="component" value="Unassembled WGS sequence"/>
</dbReference>
<keyword evidence="2" id="KW-1185">Reference proteome</keyword>
<evidence type="ECO:0000313" key="2">
    <source>
        <dbReference type="Proteomes" id="UP001141327"/>
    </source>
</evidence>
<evidence type="ECO:0000313" key="1">
    <source>
        <dbReference type="EMBL" id="KAJ4453191.1"/>
    </source>
</evidence>
<comment type="caution">
    <text evidence="1">The sequence shown here is derived from an EMBL/GenBank/DDBJ whole genome shotgun (WGS) entry which is preliminary data.</text>
</comment>
<accession>A0ABQ8U1W8</accession>
<reference evidence="1" key="1">
    <citation type="journal article" date="2022" name="bioRxiv">
        <title>Genomics of Preaxostyla Flagellates Illuminates Evolutionary Transitions and the Path Towards Mitochondrial Loss.</title>
        <authorList>
            <person name="Novak L.V.F."/>
            <person name="Treitli S.C."/>
            <person name="Pyrih J."/>
            <person name="Halakuc P."/>
            <person name="Pipaliya S.V."/>
            <person name="Vacek V."/>
            <person name="Brzon O."/>
            <person name="Soukal P."/>
            <person name="Eme L."/>
            <person name="Dacks J.B."/>
            <person name="Karnkowska A."/>
            <person name="Elias M."/>
            <person name="Hampl V."/>
        </authorList>
    </citation>
    <scope>NUCLEOTIDE SEQUENCE</scope>
    <source>
        <strain evidence="1">RCP-MX</strain>
    </source>
</reference>
<gene>
    <name evidence="1" type="ORF">PAPYR_12415</name>
</gene>